<evidence type="ECO:0000313" key="1">
    <source>
        <dbReference type="EMBL" id="KLJ09483.1"/>
    </source>
</evidence>
<dbReference type="EMBL" id="LDEV01002341">
    <property type="protein sequence ID" value="KLJ09483.1"/>
    <property type="molecule type" value="Genomic_DNA"/>
</dbReference>
<gene>
    <name evidence="1" type="ORF">EMPG_15099</name>
</gene>
<dbReference type="AlphaFoldDB" id="A0A0H1BEC7"/>
<protein>
    <submittedName>
        <fullName evidence="1">Uncharacterized protein</fullName>
    </submittedName>
</protein>
<sequence length="240" mass="27221">MPVSLRDRQLKLYRSAGITLRPVDMANQLKLFQHVPAEAKSYSRLPERELPAPESNGEAIQGELEKAVLWAGISSRLADSVTMSRFSKIQLGPTPSDIIKTAIFSVFNSYPGDVKDNIEYAVLHDAAVGSLADVDRRKEDFGDLVDWYRVGVVRWRDQSQSPIAVVNWIVNPDPRDTFLLWRQMYDIDNPPAPLLILVNPTDRIPLCFLYPDRESKDLKAAIRDVLTLREADGEFPFNLR</sequence>
<accession>A0A0H1BEC7</accession>
<dbReference type="OrthoDB" id="10457863at2759"/>
<keyword evidence="2" id="KW-1185">Reference proteome</keyword>
<evidence type="ECO:0000313" key="2">
    <source>
        <dbReference type="Proteomes" id="UP000053573"/>
    </source>
</evidence>
<comment type="caution">
    <text evidence="1">The sequence shown here is derived from an EMBL/GenBank/DDBJ whole genome shotgun (WGS) entry which is preliminary data.</text>
</comment>
<dbReference type="Proteomes" id="UP000053573">
    <property type="component" value="Unassembled WGS sequence"/>
</dbReference>
<name>A0A0H1BEC7_9EURO</name>
<organism evidence="1 2">
    <name type="scientific">Blastomyces silverae</name>
    <dbReference type="NCBI Taxonomy" id="2060906"/>
    <lineage>
        <taxon>Eukaryota</taxon>
        <taxon>Fungi</taxon>
        <taxon>Dikarya</taxon>
        <taxon>Ascomycota</taxon>
        <taxon>Pezizomycotina</taxon>
        <taxon>Eurotiomycetes</taxon>
        <taxon>Eurotiomycetidae</taxon>
        <taxon>Onygenales</taxon>
        <taxon>Ajellomycetaceae</taxon>
        <taxon>Blastomyces</taxon>
    </lineage>
</organism>
<reference evidence="2" key="1">
    <citation type="journal article" date="2015" name="PLoS Genet.">
        <title>The dynamic genome and transcriptome of the human fungal pathogen Blastomyces and close relative Emmonsia.</title>
        <authorList>
            <person name="Munoz J.F."/>
            <person name="Gauthier G.M."/>
            <person name="Desjardins C.A."/>
            <person name="Gallo J.E."/>
            <person name="Holder J."/>
            <person name="Sullivan T.D."/>
            <person name="Marty A.J."/>
            <person name="Carmen J.C."/>
            <person name="Chen Z."/>
            <person name="Ding L."/>
            <person name="Gujja S."/>
            <person name="Magrini V."/>
            <person name="Misas E."/>
            <person name="Mitreva M."/>
            <person name="Priest M."/>
            <person name="Saif S."/>
            <person name="Whiston E.A."/>
            <person name="Young S."/>
            <person name="Zeng Q."/>
            <person name="Goldman W.E."/>
            <person name="Mardis E.R."/>
            <person name="Taylor J.W."/>
            <person name="McEwen J.G."/>
            <person name="Clay O.K."/>
            <person name="Klein B.S."/>
            <person name="Cuomo C.A."/>
        </authorList>
    </citation>
    <scope>NUCLEOTIDE SEQUENCE [LARGE SCALE GENOMIC DNA]</scope>
    <source>
        <strain evidence="2">UAMH 139</strain>
    </source>
</reference>
<proteinExistence type="predicted"/>